<proteinExistence type="predicted"/>
<dbReference type="OrthoDB" id="5869258at2759"/>
<dbReference type="GO" id="GO:0005886">
    <property type="term" value="C:plasma membrane"/>
    <property type="evidence" value="ECO:0007669"/>
    <property type="project" value="TreeGrafter"/>
</dbReference>
<dbReference type="AlphaFoldDB" id="A0A8S1EHS6"/>
<dbReference type="GO" id="GO:0038022">
    <property type="term" value="F:G protein-coupled olfactory receptor activity"/>
    <property type="evidence" value="ECO:0007669"/>
    <property type="project" value="TreeGrafter"/>
</dbReference>
<comment type="caution">
    <text evidence="2">The sequence shown here is derived from an EMBL/GenBank/DDBJ whole genome shotgun (WGS) entry which is preliminary data.</text>
</comment>
<evidence type="ECO:0000313" key="2">
    <source>
        <dbReference type="EMBL" id="CAB3403298.1"/>
    </source>
</evidence>
<dbReference type="EMBL" id="CADEPM010000003">
    <property type="protein sequence ID" value="CAB3403298.1"/>
    <property type="molecule type" value="Genomic_DNA"/>
</dbReference>
<organism evidence="2 3">
    <name type="scientific">Caenorhabditis bovis</name>
    <dbReference type="NCBI Taxonomy" id="2654633"/>
    <lineage>
        <taxon>Eukaryota</taxon>
        <taxon>Metazoa</taxon>
        <taxon>Ecdysozoa</taxon>
        <taxon>Nematoda</taxon>
        <taxon>Chromadorea</taxon>
        <taxon>Rhabditida</taxon>
        <taxon>Rhabditina</taxon>
        <taxon>Rhabditomorpha</taxon>
        <taxon>Rhabditoidea</taxon>
        <taxon>Rhabditidae</taxon>
        <taxon>Peloderinae</taxon>
        <taxon>Caenorhabditis</taxon>
    </lineage>
</organism>
<feature type="transmembrane region" description="Helical" evidence="1">
    <location>
        <begin position="43"/>
        <end position="67"/>
    </location>
</feature>
<keyword evidence="1" id="KW-1133">Transmembrane helix</keyword>
<dbReference type="PANTHER" id="PTHR22943:SF97">
    <property type="entry name" value="SEVEN TM RECEPTOR"/>
    <property type="match status" value="1"/>
</dbReference>
<dbReference type="SUPFAM" id="SSF81321">
    <property type="entry name" value="Family A G protein-coupled receptor-like"/>
    <property type="match status" value="1"/>
</dbReference>
<sequence>MARNLQSQLFNALVMQTIFPFALMHFPASFLFVAPLFDTNFEFASNLVNITLAIYPAIDPLPTIFIVKSYRNAAIGYAKNLLKLPKPSFNSTNIPRPSSLFAL</sequence>
<dbReference type="PANTHER" id="PTHR22943">
    <property type="entry name" value="7-TRANSMEMBRANE DOMAIN RECEPTOR C.ELEGANS"/>
    <property type="match status" value="1"/>
</dbReference>
<dbReference type="Pfam" id="PF10326">
    <property type="entry name" value="7TM_GPCR_Str"/>
    <property type="match status" value="1"/>
</dbReference>
<keyword evidence="1" id="KW-0472">Membrane</keyword>
<dbReference type="InterPro" id="IPR019428">
    <property type="entry name" value="7TM_GPCR_serpentine_rcpt_Str"/>
</dbReference>
<feature type="transmembrane region" description="Helical" evidence="1">
    <location>
        <begin position="12"/>
        <end position="37"/>
    </location>
</feature>
<evidence type="ECO:0008006" key="4">
    <source>
        <dbReference type="Google" id="ProtNLM"/>
    </source>
</evidence>
<keyword evidence="3" id="KW-1185">Reference proteome</keyword>
<evidence type="ECO:0000313" key="3">
    <source>
        <dbReference type="Proteomes" id="UP000494206"/>
    </source>
</evidence>
<protein>
    <recommendedName>
        <fullName evidence="4">7TM GPCR serpentine receptor class x (Srx) domain-containing protein</fullName>
    </recommendedName>
</protein>
<reference evidence="2 3" key="1">
    <citation type="submission" date="2020-04" db="EMBL/GenBank/DDBJ databases">
        <authorList>
            <person name="Laetsch R D."/>
            <person name="Stevens L."/>
            <person name="Kumar S."/>
            <person name="Blaxter L. M."/>
        </authorList>
    </citation>
    <scope>NUCLEOTIDE SEQUENCE [LARGE SCALE GENOMIC DNA]</scope>
</reference>
<name>A0A8S1EHS6_9PELO</name>
<gene>
    <name evidence="2" type="ORF">CBOVIS_LOCUS5795</name>
</gene>
<keyword evidence="1" id="KW-0812">Transmembrane</keyword>
<dbReference type="Proteomes" id="UP000494206">
    <property type="component" value="Unassembled WGS sequence"/>
</dbReference>
<dbReference type="GO" id="GO:0042048">
    <property type="term" value="P:olfactory behavior"/>
    <property type="evidence" value="ECO:0007669"/>
    <property type="project" value="TreeGrafter"/>
</dbReference>
<accession>A0A8S1EHS6</accession>
<evidence type="ECO:0000256" key="1">
    <source>
        <dbReference type="SAM" id="Phobius"/>
    </source>
</evidence>